<proteinExistence type="predicted"/>
<dbReference type="InterPro" id="IPR012914">
    <property type="entry name" value="PucR_dom"/>
</dbReference>
<dbReference type="InterPro" id="IPR051448">
    <property type="entry name" value="CdaR-like_regulators"/>
</dbReference>
<keyword evidence="4" id="KW-1185">Reference proteome</keyword>
<dbReference type="PANTHER" id="PTHR33744">
    <property type="entry name" value="CARBOHYDRATE DIACID REGULATOR"/>
    <property type="match status" value="1"/>
</dbReference>
<evidence type="ECO:0000259" key="1">
    <source>
        <dbReference type="Pfam" id="PF07905"/>
    </source>
</evidence>
<gene>
    <name evidence="3" type="ORF">SAMN05216219_1439</name>
</gene>
<dbReference type="AlphaFoldDB" id="A0A1I5AGX8"/>
<protein>
    <submittedName>
        <fullName evidence="3">Purine catabolism regulatory protein</fullName>
    </submittedName>
</protein>
<dbReference type="Proteomes" id="UP000198867">
    <property type="component" value="Unassembled WGS sequence"/>
</dbReference>
<reference evidence="4" key="1">
    <citation type="submission" date="2016-10" db="EMBL/GenBank/DDBJ databases">
        <authorList>
            <person name="Varghese N."/>
            <person name="Submissions S."/>
        </authorList>
    </citation>
    <scope>NUCLEOTIDE SEQUENCE [LARGE SCALE GENOMIC DNA]</scope>
    <source>
        <strain evidence="4">CGMCC 1.11101</strain>
    </source>
</reference>
<dbReference type="InterPro" id="IPR025736">
    <property type="entry name" value="PucR_C-HTH_dom"/>
</dbReference>
<feature type="domain" description="PucR C-terminal helix-turn-helix" evidence="2">
    <location>
        <begin position="407"/>
        <end position="464"/>
    </location>
</feature>
<dbReference type="Gene3D" id="1.10.10.2840">
    <property type="entry name" value="PucR C-terminal helix-turn-helix domain"/>
    <property type="match status" value="1"/>
</dbReference>
<dbReference type="Pfam" id="PF07905">
    <property type="entry name" value="PucR"/>
    <property type="match status" value="1"/>
</dbReference>
<accession>A0A1I5AGX8</accession>
<feature type="domain" description="Purine catabolism PurC-like" evidence="1">
    <location>
        <begin position="11"/>
        <end position="126"/>
    </location>
</feature>
<evidence type="ECO:0000259" key="2">
    <source>
        <dbReference type="Pfam" id="PF13556"/>
    </source>
</evidence>
<evidence type="ECO:0000313" key="4">
    <source>
        <dbReference type="Proteomes" id="UP000198867"/>
    </source>
</evidence>
<dbReference type="EMBL" id="FOVM01000003">
    <property type="protein sequence ID" value="SFN61469.1"/>
    <property type="molecule type" value="Genomic_DNA"/>
</dbReference>
<dbReference type="Pfam" id="PF13556">
    <property type="entry name" value="HTH_30"/>
    <property type="match status" value="1"/>
</dbReference>
<dbReference type="STRING" id="995034.SAMN05216219_1439"/>
<organism evidence="3 4">
    <name type="scientific">Mycetocola miduiensis</name>
    <dbReference type="NCBI Taxonomy" id="995034"/>
    <lineage>
        <taxon>Bacteria</taxon>
        <taxon>Bacillati</taxon>
        <taxon>Actinomycetota</taxon>
        <taxon>Actinomycetes</taxon>
        <taxon>Micrococcales</taxon>
        <taxon>Microbacteriaceae</taxon>
        <taxon>Mycetocola</taxon>
    </lineage>
</organism>
<evidence type="ECO:0000313" key="3">
    <source>
        <dbReference type="EMBL" id="SFN61469.1"/>
    </source>
</evidence>
<dbReference type="OrthoDB" id="3170447at2"/>
<dbReference type="InterPro" id="IPR042070">
    <property type="entry name" value="PucR_C-HTH_sf"/>
</dbReference>
<dbReference type="RefSeq" id="WP_090710065.1">
    <property type="nucleotide sequence ID" value="NZ_FOVM01000003.1"/>
</dbReference>
<name>A0A1I5AGX8_9MICO</name>
<sequence>MATEVLTVADLIATASLDTSLLAGGDGRSREVLWAHSCEMPDPEQWLGPNELLMTVGLCVPRKANEQASFVARLDDAGLAGMMIGDHETAPPITAKMLAEADRRGFPVLLAGSRTPYAVIARHVAAANSTNQTLQVLKLSKLYNLAAYADDDAAALVRAISSFLGVDIEVFDSASGLRVLSSAHDGESARATTHTSRRSYPLEGHHAAELKLSEYAGEELDSFILVHLLKVMEVTVDRILDAADRRAKESAEIMLSLLNGVIPSDIGAFIAPHLPSDGFRLVAFPRADEAAVARAAASSKLPVIVGAGRVYHLALVPVDAMADFREQVQGAAGQAGISSIFSDYHDTRTAAVEAGNVLAAGQLSTRAWTEFEGFSVSVLTRSHREATDIVAGVLGPLAEDSARATMLRETLFAYLRHDRKWREAAEELAIHRQTLSYRLGKIEEATSLSLSKTADLSSSWIAYQAWLATHPS</sequence>